<keyword evidence="11" id="KW-0413">Isomerase</keyword>
<keyword evidence="8 15" id="KW-0067">ATP-binding</keyword>
<dbReference type="GO" id="GO:0033202">
    <property type="term" value="C:DNA helicase complex"/>
    <property type="evidence" value="ECO:0007669"/>
    <property type="project" value="TreeGrafter"/>
</dbReference>
<comment type="caution">
    <text evidence="19">The sequence shown here is derived from an EMBL/GenBank/DDBJ whole genome shotgun (WGS) entry which is preliminary data.</text>
</comment>
<evidence type="ECO:0000256" key="10">
    <source>
        <dbReference type="ARBA" id="ARBA00023204"/>
    </source>
</evidence>
<keyword evidence="2" id="KW-0540">Nuclease</keyword>
<keyword evidence="3 15" id="KW-0547">Nucleotide-binding</keyword>
<proteinExistence type="inferred from homology"/>
<dbReference type="EMBL" id="BMEM01000006">
    <property type="protein sequence ID" value="GGF59829.1"/>
    <property type="molecule type" value="Genomic_DNA"/>
</dbReference>
<dbReference type="GO" id="GO:0005524">
    <property type="term" value="F:ATP binding"/>
    <property type="evidence" value="ECO:0007669"/>
    <property type="project" value="UniProtKB-UniRule"/>
</dbReference>
<feature type="domain" description="UvrD-like helicase ATP-binding" evidence="17">
    <location>
        <begin position="15"/>
        <end position="315"/>
    </location>
</feature>
<evidence type="ECO:0000256" key="16">
    <source>
        <dbReference type="SAM" id="MobiDB-lite"/>
    </source>
</evidence>
<protein>
    <recommendedName>
        <fullName evidence="13">DNA 3'-5' helicase</fullName>
        <ecNumber evidence="13">5.6.2.4</ecNumber>
    </recommendedName>
</protein>
<evidence type="ECO:0000259" key="18">
    <source>
        <dbReference type="PROSITE" id="PS51217"/>
    </source>
</evidence>
<evidence type="ECO:0000313" key="19">
    <source>
        <dbReference type="EMBL" id="GGF59829.1"/>
    </source>
</evidence>
<evidence type="ECO:0000256" key="1">
    <source>
        <dbReference type="ARBA" id="ARBA00009922"/>
    </source>
</evidence>
<dbReference type="PROSITE" id="PS51217">
    <property type="entry name" value="UVRD_HELICASE_CTER"/>
    <property type="match status" value="1"/>
</dbReference>
<dbReference type="PROSITE" id="PS51198">
    <property type="entry name" value="UVRD_HELICASE_ATP_BIND"/>
    <property type="match status" value="1"/>
</dbReference>
<evidence type="ECO:0000256" key="3">
    <source>
        <dbReference type="ARBA" id="ARBA00022741"/>
    </source>
</evidence>
<evidence type="ECO:0000256" key="13">
    <source>
        <dbReference type="ARBA" id="ARBA00034808"/>
    </source>
</evidence>
<dbReference type="InterPro" id="IPR013986">
    <property type="entry name" value="DExx_box_DNA_helicase_dom_sf"/>
</dbReference>
<evidence type="ECO:0000256" key="11">
    <source>
        <dbReference type="ARBA" id="ARBA00023235"/>
    </source>
</evidence>
<dbReference type="InterPro" id="IPR000212">
    <property type="entry name" value="DNA_helicase_UvrD/REP"/>
</dbReference>
<keyword evidence="9" id="KW-0238">DNA-binding</keyword>
<feature type="binding site" evidence="15">
    <location>
        <begin position="36"/>
        <end position="43"/>
    </location>
    <ligand>
        <name>ATP</name>
        <dbReference type="ChEBI" id="CHEBI:30616"/>
    </ligand>
</feature>
<dbReference type="Gene3D" id="3.90.320.10">
    <property type="match status" value="1"/>
</dbReference>
<dbReference type="Proteomes" id="UP000605670">
    <property type="component" value="Unassembled WGS sequence"/>
</dbReference>
<dbReference type="GO" id="GO:0005829">
    <property type="term" value="C:cytosol"/>
    <property type="evidence" value="ECO:0007669"/>
    <property type="project" value="TreeGrafter"/>
</dbReference>
<dbReference type="InterPro" id="IPR038726">
    <property type="entry name" value="PDDEXK_AddAB-type"/>
</dbReference>
<dbReference type="GO" id="GO:0004527">
    <property type="term" value="F:exonuclease activity"/>
    <property type="evidence" value="ECO:0007669"/>
    <property type="project" value="UniProtKB-KW"/>
</dbReference>
<evidence type="ECO:0000256" key="2">
    <source>
        <dbReference type="ARBA" id="ARBA00022722"/>
    </source>
</evidence>
<dbReference type="GO" id="GO:0003677">
    <property type="term" value="F:DNA binding"/>
    <property type="evidence" value="ECO:0007669"/>
    <property type="project" value="UniProtKB-KW"/>
</dbReference>
<dbReference type="Pfam" id="PF12705">
    <property type="entry name" value="PDDEXK_1"/>
    <property type="match status" value="1"/>
</dbReference>
<organism evidence="19 20">
    <name type="scientific">Ornithinimicrobium tianjinense</name>
    <dbReference type="NCBI Taxonomy" id="1195761"/>
    <lineage>
        <taxon>Bacteria</taxon>
        <taxon>Bacillati</taxon>
        <taxon>Actinomycetota</taxon>
        <taxon>Actinomycetes</taxon>
        <taxon>Micrococcales</taxon>
        <taxon>Ornithinimicrobiaceae</taxon>
        <taxon>Ornithinimicrobium</taxon>
    </lineage>
</organism>
<feature type="region of interest" description="Disordered" evidence="16">
    <location>
        <begin position="1"/>
        <end position="22"/>
    </location>
</feature>
<reference evidence="19" key="1">
    <citation type="journal article" date="2014" name="Int. J. Syst. Evol. Microbiol.">
        <title>Complete genome sequence of Corynebacterium casei LMG S-19264T (=DSM 44701T), isolated from a smear-ripened cheese.</title>
        <authorList>
            <consortium name="US DOE Joint Genome Institute (JGI-PGF)"/>
            <person name="Walter F."/>
            <person name="Albersmeier A."/>
            <person name="Kalinowski J."/>
            <person name="Ruckert C."/>
        </authorList>
    </citation>
    <scope>NUCLEOTIDE SEQUENCE</scope>
    <source>
        <strain evidence="19">CGMCC 1.12160</strain>
    </source>
</reference>
<keyword evidence="20" id="KW-1185">Reference proteome</keyword>
<evidence type="ECO:0000256" key="7">
    <source>
        <dbReference type="ARBA" id="ARBA00022839"/>
    </source>
</evidence>
<dbReference type="Gene3D" id="3.40.50.300">
    <property type="entry name" value="P-loop containing nucleotide triphosphate hydrolases"/>
    <property type="match status" value="3"/>
</dbReference>
<dbReference type="GO" id="GO:0043138">
    <property type="term" value="F:3'-5' DNA helicase activity"/>
    <property type="evidence" value="ECO:0007669"/>
    <property type="project" value="UniProtKB-EC"/>
</dbReference>
<dbReference type="InterPro" id="IPR014016">
    <property type="entry name" value="UvrD-like_ATP-bd"/>
</dbReference>
<keyword evidence="10" id="KW-0234">DNA repair</keyword>
<dbReference type="Pfam" id="PF00580">
    <property type="entry name" value="UvrD-helicase"/>
    <property type="match status" value="1"/>
</dbReference>
<dbReference type="RefSeq" id="WP_188432098.1">
    <property type="nucleotide sequence ID" value="NZ_BAABKH010000001.1"/>
</dbReference>
<dbReference type="InterPro" id="IPR014017">
    <property type="entry name" value="DNA_helicase_UvrD-like_C"/>
</dbReference>
<accession>A0A917BX10</accession>
<comment type="similarity">
    <text evidence="1">Belongs to the helicase family. UvrD subfamily.</text>
</comment>
<evidence type="ECO:0000256" key="15">
    <source>
        <dbReference type="PROSITE-ProRule" id="PRU00560"/>
    </source>
</evidence>
<dbReference type="GO" id="GO:0000725">
    <property type="term" value="P:recombinational repair"/>
    <property type="evidence" value="ECO:0007669"/>
    <property type="project" value="TreeGrafter"/>
</dbReference>
<dbReference type="EC" id="5.6.2.4" evidence="13"/>
<sequence>MSSQGTPQPLPPERRTADPEQQAVVAHRGGVLLVLGGPGTGKTTAVVGHAQERVLRDGSSPDSCLVLAPTRQAAARLRSRIGQGLGTTFAEPLARTPSSLAFSVLRLAAAAAGEPLPRLLSGAEQDVILRELLAGHVEQGSGPEWPASLTAALSTAGFRGQLRDLLMRAVEHGLEPSDLDRLGDIHGRPEWGAAARVLAEYDEVTALSDPGSFDPAWICTAAADLLEDDPDLLATVRGRIRALVVDDAQELTASAARLVSVLHRPGADLLLVGDPDATVLGFRGAVPGRFIDLARQLAGDEGLRSVALRTRHRGGPQLAEVQAGVAERIGVVGGRAHRRPAPGGRPGESVEVAVARSRPQESAYVAHWLRRAHLMDGVPWEQMAVIARAGAQQDALRRALTSGGVPVEVDRAGLPLGLDPAVEPVLVAFDVVTRPAVGAWEVRPEEAISLLTGPFGQVDPVHLRRLRRRVRTQELAEGGTRTADEILADLLIDEELRATTPAELHPDLAPLVRVGSVLDAGRAVASADPAGSAEDVLWTLWQASGLAESWGAQALAGGALGARADRDLDAILVLFGAAESYVERLPGSRARGFLDHVRSAEVAADTLVVGARTGSAVEVLTPQAAAGRQWSHVAVVGVQDGVWPDLRLRDTLLGAEALVAVLRGQPAHGAEAVRAAQAQVRADELRQFHVAITRADRQLLVTAVASTDDQPSGFLDLVDPAHRDRPQVDVPPALTLRGLVGQLRREAVLAQRSGRRADRDAAVDTLALLAEAGVPGVDPSTWWDTLDVSTTRDLVPTGPVRVSPSQVQTYLDCALRWLLQGRGAETGEATGADVGILVHDIVAKDPDADGPTLVEELDRRWPELRLGEGWISDKQQAAARRMVERYATYVQQAAADGRVLLGTEIPMRARFTAQEDEKAREVLITGQVDRLERAPDGRLVVLDLKTSRSKPSAEEIVTHAQLAAYQVAVEEGAFRDLAPGGAGGARLVNLGIKEKALTQEQQPLGESEDPRWAHRLLATAAAGMAGHEFTAHDQAQRCRTCPVRFCCPLQPEGQQR</sequence>
<evidence type="ECO:0000256" key="8">
    <source>
        <dbReference type="ARBA" id="ARBA00022840"/>
    </source>
</evidence>
<comment type="catalytic activity">
    <reaction evidence="12">
        <text>Couples ATP hydrolysis with the unwinding of duplex DNA by translocating in the 3'-5' direction.</text>
        <dbReference type="EC" id="5.6.2.4"/>
    </reaction>
</comment>
<dbReference type="AlphaFoldDB" id="A0A917BX10"/>
<evidence type="ECO:0000256" key="9">
    <source>
        <dbReference type="ARBA" id="ARBA00023125"/>
    </source>
</evidence>
<keyword evidence="7" id="KW-0269">Exonuclease</keyword>
<dbReference type="InterPro" id="IPR027417">
    <property type="entry name" value="P-loop_NTPase"/>
</dbReference>
<keyword evidence="6 15" id="KW-0347">Helicase</keyword>
<evidence type="ECO:0000256" key="12">
    <source>
        <dbReference type="ARBA" id="ARBA00034617"/>
    </source>
</evidence>
<dbReference type="Gene3D" id="1.10.10.160">
    <property type="match status" value="1"/>
</dbReference>
<keyword evidence="5 15" id="KW-0378">Hydrolase</keyword>
<evidence type="ECO:0000256" key="5">
    <source>
        <dbReference type="ARBA" id="ARBA00022801"/>
    </source>
</evidence>
<evidence type="ECO:0000256" key="6">
    <source>
        <dbReference type="ARBA" id="ARBA00022806"/>
    </source>
</evidence>
<name>A0A917BX10_9MICO</name>
<evidence type="ECO:0000259" key="17">
    <source>
        <dbReference type="PROSITE" id="PS51198"/>
    </source>
</evidence>
<dbReference type="PANTHER" id="PTHR11070:SF59">
    <property type="entry name" value="DNA 3'-5' HELICASE"/>
    <property type="match status" value="1"/>
</dbReference>
<dbReference type="InterPro" id="IPR011604">
    <property type="entry name" value="PDDEXK-like_dom_sf"/>
</dbReference>
<gene>
    <name evidence="19" type="ORF">GCM10011366_29570</name>
</gene>
<comment type="catalytic activity">
    <reaction evidence="14">
        <text>ATP + H2O = ADP + phosphate + H(+)</text>
        <dbReference type="Rhea" id="RHEA:13065"/>
        <dbReference type="ChEBI" id="CHEBI:15377"/>
        <dbReference type="ChEBI" id="CHEBI:15378"/>
        <dbReference type="ChEBI" id="CHEBI:30616"/>
        <dbReference type="ChEBI" id="CHEBI:43474"/>
        <dbReference type="ChEBI" id="CHEBI:456216"/>
        <dbReference type="EC" id="5.6.2.4"/>
    </reaction>
</comment>
<keyword evidence="4" id="KW-0227">DNA damage</keyword>
<dbReference type="PANTHER" id="PTHR11070">
    <property type="entry name" value="UVRD / RECB / PCRA DNA HELICASE FAMILY MEMBER"/>
    <property type="match status" value="1"/>
</dbReference>
<evidence type="ECO:0000256" key="14">
    <source>
        <dbReference type="ARBA" id="ARBA00048988"/>
    </source>
</evidence>
<evidence type="ECO:0000313" key="20">
    <source>
        <dbReference type="Proteomes" id="UP000605670"/>
    </source>
</evidence>
<dbReference type="SUPFAM" id="SSF52540">
    <property type="entry name" value="P-loop containing nucleoside triphosphate hydrolases"/>
    <property type="match status" value="1"/>
</dbReference>
<evidence type="ECO:0000256" key="4">
    <source>
        <dbReference type="ARBA" id="ARBA00022763"/>
    </source>
</evidence>
<feature type="domain" description="UvrD-like helicase C-terminal" evidence="18">
    <location>
        <begin position="319"/>
        <end position="627"/>
    </location>
</feature>
<reference evidence="19" key="2">
    <citation type="submission" date="2020-09" db="EMBL/GenBank/DDBJ databases">
        <authorList>
            <person name="Sun Q."/>
            <person name="Zhou Y."/>
        </authorList>
    </citation>
    <scope>NUCLEOTIDE SEQUENCE</scope>
    <source>
        <strain evidence="19">CGMCC 1.12160</strain>
    </source>
</reference>